<dbReference type="Proteomes" id="UP000054843">
    <property type="component" value="Unassembled WGS sequence"/>
</dbReference>
<evidence type="ECO:0000313" key="1">
    <source>
        <dbReference type="EMBL" id="KRZ75293.1"/>
    </source>
</evidence>
<dbReference type="EMBL" id="JYDO01000040">
    <property type="protein sequence ID" value="KRZ75293.1"/>
    <property type="molecule type" value="Genomic_DNA"/>
</dbReference>
<proteinExistence type="predicted"/>
<reference evidence="1 2" key="1">
    <citation type="submission" date="2015-01" db="EMBL/GenBank/DDBJ databases">
        <title>Evolution of Trichinella species and genotypes.</title>
        <authorList>
            <person name="Korhonen P.K."/>
            <person name="Edoardo P."/>
            <person name="Giuseppe L.R."/>
            <person name="Gasser R.B."/>
        </authorList>
    </citation>
    <scope>NUCLEOTIDE SEQUENCE [LARGE SCALE GENOMIC DNA]</scope>
    <source>
        <strain evidence="1">ISS1980</strain>
    </source>
</reference>
<evidence type="ECO:0000313" key="2">
    <source>
        <dbReference type="Proteomes" id="UP000054843"/>
    </source>
</evidence>
<dbReference type="AlphaFoldDB" id="A0A0V1MU34"/>
<sequence length="130" mass="15258">MNSYVAIESNGKRKILLIQQKQDSVQKINFLICILFFHYNQMFHCCCGTLFSPLYMSIYHFLNNFNSKITSPHTKLRKIVFKKKRSIKYEFFKQCNDLPNSQLNLLGSNLLIAQNVGYSHVEQIGETENR</sequence>
<keyword evidence="2" id="KW-1185">Reference proteome</keyword>
<comment type="caution">
    <text evidence="1">The sequence shown here is derived from an EMBL/GenBank/DDBJ whole genome shotgun (WGS) entry which is preliminary data.</text>
</comment>
<accession>A0A0V1MU34</accession>
<gene>
    <name evidence="1" type="ORF">T10_2946</name>
</gene>
<organism evidence="1 2">
    <name type="scientific">Trichinella papuae</name>
    <dbReference type="NCBI Taxonomy" id="268474"/>
    <lineage>
        <taxon>Eukaryota</taxon>
        <taxon>Metazoa</taxon>
        <taxon>Ecdysozoa</taxon>
        <taxon>Nematoda</taxon>
        <taxon>Enoplea</taxon>
        <taxon>Dorylaimia</taxon>
        <taxon>Trichinellida</taxon>
        <taxon>Trichinellidae</taxon>
        <taxon>Trichinella</taxon>
    </lineage>
</organism>
<name>A0A0V1MU34_9BILA</name>
<protein>
    <submittedName>
        <fullName evidence="1">Uncharacterized protein</fullName>
    </submittedName>
</protein>